<keyword evidence="4" id="KW-1185">Reference proteome</keyword>
<evidence type="ECO:0000259" key="2">
    <source>
        <dbReference type="Pfam" id="PF00561"/>
    </source>
</evidence>
<sequence>MTRKLFYALGGGAAIYLVLCGLMFAFQRSLQYFPDQAPMDPAAVGLPSIMAETLATPDGERLVVWWSPPTDPGKPSFLYLHGNGANLMARAPHLRRLIADGNGLLAVSWRGYGGSTGASTEAGFLVDAQTAYAALAARVDPARLVIVGESIGTGIAARLAAETRPAGLILDSSFTSTADIAATLYPWLPVRLLMLDQFRADLAAPNIEAPVLQLHCRDDPVTPLALAASLQPLFRNARPMIIVEDRCHTVPLDDFDAAVRAFVAQLPSG</sequence>
<keyword evidence="1" id="KW-1133">Transmembrane helix</keyword>
<keyword evidence="1" id="KW-0812">Transmembrane</keyword>
<dbReference type="GO" id="GO:0016787">
    <property type="term" value="F:hydrolase activity"/>
    <property type="evidence" value="ECO:0007669"/>
    <property type="project" value="UniProtKB-KW"/>
</dbReference>
<dbReference type="AlphaFoldDB" id="A0A418WC45"/>
<dbReference type="RefSeq" id="WP_119778251.1">
    <property type="nucleotide sequence ID" value="NZ_QYUK01000011.1"/>
</dbReference>
<feature type="domain" description="AB hydrolase-1" evidence="2">
    <location>
        <begin position="75"/>
        <end position="206"/>
    </location>
</feature>
<evidence type="ECO:0000313" key="4">
    <source>
        <dbReference type="Proteomes" id="UP000284605"/>
    </source>
</evidence>
<dbReference type="EMBL" id="QYUK01000011">
    <property type="protein sequence ID" value="RJF87613.1"/>
    <property type="molecule type" value="Genomic_DNA"/>
</dbReference>
<dbReference type="InterPro" id="IPR000073">
    <property type="entry name" value="AB_hydrolase_1"/>
</dbReference>
<dbReference type="Proteomes" id="UP000284605">
    <property type="component" value="Unassembled WGS sequence"/>
</dbReference>
<organism evidence="3 4">
    <name type="scientific">Oleomonas cavernae</name>
    <dbReference type="NCBI Taxonomy" id="2320859"/>
    <lineage>
        <taxon>Bacteria</taxon>
        <taxon>Pseudomonadati</taxon>
        <taxon>Pseudomonadota</taxon>
        <taxon>Alphaproteobacteria</taxon>
        <taxon>Acetobacterales</taxon>
        <taxon>Acetobacteraceae</taxon>
        <taxon>Oleomonas</taxon>
    </lineage>
</organism>
<evidence type="ECO:0000313" key="3">
    <source>
        <dbReference type="EMBL" id="RJF87613.1"/>
    </source>
</evidence>
<feature type="transmembrane region" description="Helical" evidence="1">
    <location>
        <begin position="6"/>
        <end position="26"/>
    </location>
</feature>
<dbReference type="PANTHER" id="PTHR12277">
    <property type="entry name" value="ALPHA/BETA HYDROLASE DOMAIN-CONTAINING PROTEIN"/>
    <property type="match status" value="1"/>
</dbReference>
<comment type="caution">
    <text evidence="3">The sequence shown here is derived from an EMBL/GenBank/DDBJ whole genome shotgun (WGS) entry which is preliminary data.</text>
</comment>
<keyword evidence="3" id="KW-0378">Hydrolase</keyword>
<proteinExistence type="predicted"/>
<gene>
    <name evidence="3" type="ORF">D3874_11750</name>
</gene>
<name>A0A418WC45_9PROT</name>
<dbReference type="PANTHER" id="PTHR12277:SF81">
    <property type="entry name" value="PROTEIN ABHD13"/>
    <property type="match status" value="1"/>
</dbReference>
<reference evidence="3 4" key="1">
    <citation type="submission" date="2018-09" db="EMBL/GenBank/DDBJ databases">
        <authorList>
            <person name="Zhu H."/>
        </authorList>
    </citation>
    <scope>NUCLEOTIDE SEQUENCE [LARGE SCALE GENOMIC DNA]</scope>
    <source>
        <strain evidence="3 4">K1W22B-8</strain>
    </source>
</reference>
<keyword evidence="1" id="KW-0472">Membrane</keyword>
<dbReference type="OrthoDB" id="9798884at2"/>
<dbReference type="Gene3D" id="3.40.50.1820">
    <property type="entry name" value="alpha/beta hydrolase"/>
    <property type="match status" value="1"/>
</dbReference>
<dbReference type="SUPFAM" id="SSF53474">
    <property type="entry name" value="alpha/beta-Hydrolases"/>
    <property type="match status" value="1"/>
</dbReference>
<accession>A0A418WC45</accession>
<protein>
    <submittedName>
        <fullName evidence="3">Alpha/beta fold hydrolase</fullName>
    </submittedName>
</protein>
<evidence type="ECO:0000256" key="1">
    <source>
        <dbReference type="SAM" id="Phobius"/>
    </source>
</evidence>
<dbReference type="Pfam" id="PF00561">
    <property type="entry name" value="Abhydrolase_1"/>
    <property type="match status" value="1"/>
</dbReference>
<dbReference type="InterPro" id="IPR029058">
    <property type="entry name" value="AB_hydrolase_fold"/>
</dbReference>